<keyword evidence="9" id="KW-0812">Transmembrane</keyword>
<keyword evidence="5" id="KW-0547">Nucleotide-binding</keyword>
<dbReference type="PANTHER" id="PTHR24421:SF10">
    <property type="entry name" value="NITRATE_NITRITE SENSOR PROTEIN NARQ"/>
    <property type="match status" value="1"/>
</dbReference>
<keyword evidence="9" id="KW-0472">Membrane</keyword>
<gene>
    <name evidence="11" type="ORF">QFZ22_009792</name>
</gene>
<dbReference type="GO" id="GO:0005524">
    <property type="term" value="F:ATP binding"/>
    <property type="evidence" value="ECO:0007669"/>
    <property type="project" value="UniProtKB-KW"/>
</dbReference>
<accession>A0AAW8FXL8</accession>
<evidence type="ECO:0000256" key="6">
    <source>
        <dbReference type="ARBA" id="ARBA00022777"/>
    </source>
</evidence>
<evidence type="ECO:0000256" key="3">
    <source>
        <dbReference type="ARBA" id="ARBA00022553"/>
    </source>
</evidence>
<organism evidence="11 12">
    <name type="scientific">Streptomyces canus</name>
    <dbReference type="NCBI Taxonomy" id="58343"/>
    <lineage>
        <taxon>Bacteria</taxon>
        <taxon>Bacillati</taxon>
        <taxon>Actinomycetota</taxon>
        <taxon>Actinomycetes</taxon>
        <taxon>Kitasatosporales</taxon>
        <taxon>Streptomycetaceae</taxon>
        <taxon>Streptomyces</taxon>
        <taxon>Streptomyces aurantiacus group</taxon>
    </lineage>
</organism>
<dbReference type="GO" id="GO:0046983">
    <property type="term" value="F:protein dimerization activity"/>
    <property type="evidence" value="ECO:0007669"/>
    <property type="project" value="InterPro"/>
</dbReference>
<feature type="transmembrane region" description="Helical" evidence="9">
    <location>
        <begin position="155"/>
        <end position="176"/>
    </location>
</feature>
<dbReference type="SUPFAM" id="SSF55874">
    <property type="entry name" value="ATPase domain of HSP90 chaperone/DNA topoisomerase II/histidine kinase"/>
    <property type="match status" value="1"/>
</dbReference>
<dbReference type="Gene3D" id="1.20.5.1930">
    <property type="match status" value="1"/>
</dbReference>
<protein>
    <recommendedName>
        <fullName evidence="2">histidine kinase</fullName>
        <ecNumber evidence="2">2.7.13.3</ecNumber>
    </recommendedName>
</protein>
<dbReference type="InterPro" id="IPR050482">
    <property type="entry name" value="Sensor_HK_TwoCompSys"/>
</dbReference>
<feature type="transmembrane region" description="Helical" evidence="9">
    <location>
        <begin position="462"/>
        <end position="484"/>
    </location>
</feature>
<evidence type="ECO:0000259" key="10">
    <source>
        <dbReference type="Pfam" id="PF07730"/>
    </source>
</evidence>
<dbReference type="InterPro" id="IPR011712">
    <property type="entry name" value="Sig_transdc_His_kin_sub3_dim/P"/>
</dbReference>
<sequence>MKKPPTMAAETARTEKRLVMSCFPLVGLELVGVDLTDSCNPPVTGEGEVWGGSRPVRDFAELPPLHQHRTVDWTFGSGRTVPDVRTVTSVDVTVINGETVTGTALSRRALDSGTVLTAAAAVAAGLSVMSLWWAVPAAIAAFLAGRRPGRTAPTALALVAILAGSLVAFSVVPAWLPLAGRFVAVVVAATMLPWFAGRFWCQYQQLVRAGWERADQLQREQQLIADQARLRERARIAQDMHDVLGHDLSLIALSAGALKLAPDLEERHQRAAGDIRARAAAAVERLGEVIGVLREETETAAMAPSNSSITSLTSEASAAGLTVELRIDGEADDLPPVVERAAHRVVQETLTNVAKHASGATATVHVTHTATETKVVVENGPPSSAADHRLRPRSGGRGLIGLEERVRLTGGSFDHGPRDGGYAVVARIPHTPSPPPPLVPSAPRGDELPQEHRRARRRVGRALVAAVMVPLATGALLSGALMGWETLSAARSVLDPRDFARLHVGQDRAEVERFLPDRQTNHRPLTAEPTGDGTTCEYYAMTANRFDDRSGDAYQLCFRKDTLVSLDTITP</sequence>
<keyword evidence="7" id="KW-0067">ATP-binding</keyword>
<keyword evidence="8" id="KW-0902">Two-component regulatory system</keyword>
<evidence type="ECO:0000256" key="8">
    <source>
        <dbReference type="ARBA" id="ARBA00023012"/>
    </source>
</evidence>
<reference evidence="11" key="1">
    <citation type="submission" date="2023-07" db="EMBL/GenBank/DDBJ databases">
        <title>Comparative genomics of wheat-associated soil bacteria to identify genetic determinants of phenazine resistance.</title>
        <authorList>
            <person name="Mouncey N."/>
        </authorList>
    </citation>
    <scope>NUCLEOTIDE SEQUENCE</scope>
    <source>
        <strain evidence="11">V4I22</strain>
    </source>
</reference>
<evidence type="ECO:0000256" key="2">
    <source>
        <dbReference type="ARBA" id="ARBA00012438"/>
    </source>
</evidence>
<evidence type="ECO:0000256" key="1">
    <source>
        <dbReference type="ARBA" id="ARBA00000085"/>
    </source>
</evidence>
<proteinExistence type="predicted"/>
<dbReference type="InterPro" id="IPR036890">
    <property type="entry name" value="HATPase_C_sf"/>
</dbReference>
<evidence type="ECO:0000256" key="7">
    <source>
        <dbReference type="ARBA" id="ARBA00022840"/>
    </source>
</evidence>
<evidence type="ECO:0000313" key="12">
    <source>
        <dbReference type="Proteomes" id="UP001234216"/>
    </source>
</evidence>
<comment type="catalytic activity">
    <reaction evidence="1">
        <text>ATP + protein L-histidine = ADP + protein N-phospho-L-histidine.</text>
        <dbReference type="EC" id="2.7.13.3"/>
    </reaction>
</comment>
<dbReference type="AlphaFoldDB" id="A0AAW8FXL8"/>
<keyword evidence="6 11" id="KW-0418">Kinase</keyword>
<dbReference type="GO" id="GO:0000155">
    <property type="term" value="F:phosphorelay sensor kinase activity"/>
    <property type="evidence" value="ECO:0007669"/>
    <property type="project" value="InterPro"/>
</dbReference>
<dbReference type="Gene3D" id="3.30.565.10">
    <property type="entry name" value="Histidine kinase-like ATPase, C-terminal domain"/>
    <property type="match status" value="1"/>
</dbReference>
<feature type="domain" description="Signal transduction histidine kinase subgroup 3 dimerisation and phosphoacceptor" evidence="10">
    <location>
        <begin position="232"/>
        <end position="297"/>
    </location>
</feature>
<comment type="caution">
    <text evidence="11">The sequence shown here is derived from an EMBL/GenBank/DDBJ whole genome shotgun (WGS) entry which is preliminary data.</text>
</comment>
<name>A0AAW8FXL8_9ACTN</name>
<dbReference type="PANTHER" id="PTHR24421">
    <property type="entry name" value="NITRATE/NITRITE SENSOR PROTEIN NARX-RELATED"/>
    <property type="match status" value="1"/>
</dbReference>
<evidence type="ECO:0000256" key="4">
    <source>
        <dbReference type="ARBA" id="ARBA00022679"/>
    </source>
</evidence>
<feature type="transmembrane region" description="Helical" evidence="9">
    <location>
        <begin position="182"/>
        <end position="201"/>
    </location>
</feature>
<evidence type="ECO:0000256" key="9">
    <source>
        <dbReference type="SAM" id="Phobius"/>
    </source>
</evidence>
<feature type="transmembrane region" description="Helical" evidence="9">
    <location>
        <begin position="115"/>
        <end position="143"/>
    </location>
</feature>
<dbReference type="GO" id="GO:0016020">
    <property type="term" value="C:membrane"/>
    <property type="evidence" value="ECO:0007669"/>
    <property type="project" value="InterPro"/>
</dbReference>
<keyword evidence="4" id="KW-0808">Transferase</keyword>
<evidence type="ECO:0000256" key="5">
    <source>
        <dbReference type="ARBA" id="ARBA00022741"/>
    </source>
</evidence>
<dbReference type="Pfam" id="PF07730">
    <property type="entry name" value="HisKA_3"/>
    <property type="match status" value="1"/>
</dbReference>
<evidence type="ECO:0000313" key="11">
    <source>
        <dbReference type="EMBL" id="MDQ0913720.1"/>
    </source>
</evidence>
<keyword evidence="9" id="KW-1133">Transmembrane helix</keyword>
<dbReference type="EC" id="2.7.13.3" evidence="2"/>
<dbReference type="EMBL" id="JAUSZV010000006">
    <property type="protein sequence ID" value="MDQ0913720.1"/>
    <property type="molecule type" value="Genomic_DNA"/>
</dbReference>
<keyword evidence="3" id="KW-0597">Phosphoprotein</keyword>
<dbReference type="Proteomes" id="UP001234216">
    <property type="component" value="Unassembled WGS sequence"/>
</dbReference>
<dbReference type="CDD" id="cd16917">
    <property type="entry name" value="HATPase_UhpB-NarQ-NarX-like"/>
    <property type="match status" value="1"/>
</dbReference>